<protein>
    <submittedName>
        <fullName evidence="3">Exlusion protein FxsA</fullName>
    </submittedName>
</protein>
<dbReference type="InterPro" id="IPR007313">
    <property type="entry name" value="FxsA"/>
</dbReference>
<dbReference type="PANTHER" id="PTHR35335:SF1">
    <property type="entry name" value="UPF0716 PROTEIN FXSA"/>
    <property type="match status" value="1"/>
</dbReference>
<dbReference type="Pfam" id="PF04186">
    <property type="entry name" value="FxsA"/>
    <property type="match status" value="1"/>
</dbReference>
<accession>A0A2D2D135</accession>
<keyword evidence="2" id="KW-0812">Transmembrane</keyword>
<organism evidence="3 4">
    <name type="scientific">Methylosinus trichosporium (strain ATCC 35070 / NCIMB 11131 / UNIQEM 75 / OB3b)</name>
    <dbReference type="NCBI Taxonomy" id="595536"/>
    <lineage>
        <taxon>Bacteria</taxon>
        <taxon>Pseudomonadati</taxon>
        <taxon>Pseudomonadota</taxon>
        <taxon>Alphaproteobacteria</taxon>
        <taxon>Hyphomicrobiales</taxon>
        <taxon>Methylocystaceae</taxon>
        <taxon>Methylosinus</taxon>
    </lineage>
</organism>
<dbReference type="PANTHER" id="PTHR35335">
    <property type="entry name" value="UPF0716 PROTEIN FXSA"/>
    <property type="match status" value="1"/>
</dbReference>
<dbReference type="NCBIfam" id="NF008528">
    <property type="entry name" value="PRK11463.1-2"/>
    <property type="match status" value="1"/>
</dbReference>
<keyword evidence="4" id="KW-1185">Reference proteome</keyword>
<dbReference type="EMBL" id="CP023737">
    <property type="protein sequence ID" value="ATQ68664.1"/>
    <property type="molecule type" value="Genomic_DNA"/>
</dbReference>
<feature type="transmembrane region" description="Helical" evidence="2">
    <location>
        <begin position="7"/>
        <end position="25"/>
    </location>
</feature>
<evidence type="ECO:0000313" key="3">
    <source>
        <dbReference type="EMBL" id="ATQ68664.1"/>
    </source>
</evidence>
<evidence type="ECO:0000256" key="1">
    <source>
        <dbReference type="SAM" id="MobiDB-lite"/>
    </source>
</evidence>
<evidence type="ECO:0000313" key="4">
    <source>
        <dbReference type="Proteomes" id="UP000230709"/>
    </source>
</evidence>
<name>A0A2D2D135_METT3</name>
<gene>
    <name evidence="3" type="ORF">CQW49_12810</name>
</gene>
<keyword evidence="2" id="KW-0472">Membrane</keyword>
<reference evidence="4" key="1">
    <citation type="submission" date="2017-10" db="EMBL/GenBank/DDBJ databases">
        <title>Completed PacBio SMRT sequence of Methylosinus trichosporium OB3b reveals presence of a third large plasmid.</title>
        <authorList>
            <person name="Charles T.C."/>
            <person name="Lynch M.D.J."/>
            <person name="Heil J.R."/>
            <person name="Cheng J."/>
        </authorList>
    </citation>
    <scope>NUCLEOTIDE SEQUENCE [LARGE SCALE GENOMIC DNA]</scope>
    <source>
        <strain evidence="4">OB3b</strain>
    </source>
</reference>
<proteinExistence type="predicted"/>
<dbReference type="AlphaFoldDB" id="A0A2D2D135"/>
<sequence>MNKSKLVAYVLAAWLAIEIIAFVFVVQVLGVIAAVMLGVGTTLLGLADVKRLFVYLRQRLAQPQAETGRGANLLEGGIEAFGSLLLILPGFASDLVGLALKAPSVRARLADRLRGKVEATKGPRTIDLSPNEWKAVTEEKPRKRRAPARRAPPAGAA</sequence>
<dbReference type="GO" id="GO:0016020">
    <property type="term" value="C:membrane"/>
    <property type="evidence" value="ECO:0007669"/>
    <property type="project" value="InterPro"/>
</dbReference>
<dbReference type="Proteomes" id="UP000230709">
    <property type="component" value="Chromosome"/>
</dbReference>
<dbReference type="RefSeq" id="WP_003609220.1">
    <property type="nucleotide sequence ID" value="NZ_ADVE02000001.1"/>
</dbReference>
<feature type="transmembrane region" description="Helical" evidence="2">
    <location>
        <begin position="31"/>
        <end position="49"/>
    </location>
</feature>
<dbReference type="KEGG" id="mtw:CQW49_12810"/>
<keyword evidence="2" id="KW-1133">Transmembrane helix</keyword>
<dbReference type="STRING" id="595536.GCA_000178815_02604"/>
<feature type="region of interest" description="Disordered" evidence="1">
    <location>
        <begin position="121"/>
        <end position="157"/>
    </location>
</feature>
<evidence type="ECO:0000256" key="2">
    <source>
        <dbReference type="SAM" id="Phobius"/>
    </source>
</evidence>